<keyword evidence="3" id="KW-1185">Reference proteome</keyword>
<dbReference type="EMBL" id="JAINUG010000011">
    <property type="protein sequence ID" value="KAJ8414973.1"/>
    <property type="molecule type" value="Genomic_DNA"/>
</dbReference>
<reference evidence="2" key="1">
    <citation type="journal article" date="2023" name="Science">
        <title>Genome structures resolve the early diversification of teleost fishes.</title>
        <authorList>
            <person name="Parey E."/>
            <person name="Louis A."/>
            <person name="Montfort J."/>
            <person name="Bouchez O."/>
            <person name="Roques C."/>
            <person name="Iampietro C."/>
            <person name="Lluch J."/>
            <person name="Castinel A."/>
            <person name="Donnadieu C."/>
            <person name="Desvignes T."/>
            <person name="Floi Bucao C."/>
            <person name="Jouanno E."/>
            <person name="Wen M."/>
            <person name="Mejri S."/>
            <person name="Dirks R."/>
            <person name="Jansen H."/>
            <person name="Henkel C."/>
            <person name="Chen W.J."/>
            <person name="Zahm M."/>
            <person name="Cabau C."/>
            <person name="Klopp C."/>
            <person name="Thompson A.W."/>
            <person name="Robinson-Rechavi M."/>
            <person name="Braasch I."/>
            <person name="Lecointre G."/>
            <person name="Bobe J."/>
            <person name="Postlethwait J.H."/>
            <person name="Berthelot C."/>
            <person name="Roest Crollius H."/>
            <person name="Guiguen Y."/>
        </authorList>
    </citation>
    <scope>NUCLEOTIDE SEQUENCE</scope>
    <source>
        <strain evidence="2">NC1722</strain>
    </source>
</reference>
<sequence>MEDFLKLSITSGSWGSPSKPTGWEARAGKRPSITSGQKCGTGACGPSKLWASLGPGCLLSP</sequence>
<name>A0AAD7WZT4_9TELE</name>
<evidence type="ECO:0000313" key="2">
    <source>
        <dbReference type="EMBL" id="KAJ8414973.1"/>
    </source>
</evidence>
<gene>
    <name evidence="2" type="ORF">AAFF_G00024960</name>
</gene>
<dbReference type="Proteomes" id="UP001221898">
    <property type="component" value="Unassembled WGS sequence"/>
</dbReference>
<organism evidence="2 3">
    <name type="scientific">Aldrovandia affinis</name>
    <dbReference type="NCBI Taxonomy" id="143900"/>
    <lineage>
        <taxon>Eukaryota</taxon>
        <taxon>Metazoa</taxon>
        <taxon>Chordata</taxon>
        <taxon>Craniata</taxon>
        <taxon>Vertebrata</taxon>
        <taxon>Euteleostomi</taxon>
        <taxon>Actinopterygii</taxon>
        <taxon>Neopterygii</taxon>
        <taxon>Teleostei</taxon>
        <taxon>Notacanthiformes</taxon>
        <taxon>Halosauridae</taxon>
        <taxon>Aldrovandia</taxon>
    </lineage>
</organism>
<evidence type="ECO:0000313" key="3">
    <source>
        <dbReference type="Proteomes" id="UP001221898"/>
    </source>
</evidence>
<proteinExistence type="predicted"/>
<comment type="caution">
    <text evidence="2">The sequence shown here is derived from an EMBL/GenBank/DDBJ whole genome shotgun (WGS) entry which is preliminary data.</text>
</comment>
<feature type="region of interest" description="Disordered" evidence="1">
    <location>
        <begin position="1"/>
        <end position="42"/>
    </location>
</feature>
<dbReference type="AlphaFoldDB" id="A0AAD7WZT4"/>
<accession>A0AAD7WZT4</accession>
<feature type="compositionally biased region" description="Polar residues" evidence="1">
    <location>
        <begin position="8"/>
        <end position="19"/>
    </location>
</feature>
<protein>
    <submittedName>
        <fullName evidence="2">Uncharacterized protein</fullName>
    </submittedName>
</protein>
<evidence type="ECO:0000256" key="1">
    <source>
        <dbReference type="SAM" id="MobiDB-lite"/>
    </source>
</evidence>